<keyword evidence="4" id="KW-1185">Reference proteome</keyword>
<protein>
    <submittedName>
        <fullName evidence="2">Antibiotic biosynthesis monooxygenase</fullName>
    </submittedName>
    <submittedName>
        <fullName evidence="3">Quinol monooxygenase YgiN</fullName>
    </submittedName>
</protein>
<accession>A0A1T4Y803</accession>
<name>A0A1T4Y803_9MICO</name>
<dbReference type="InterPro" id="IPR007138">
    <property type="entry name" value="ABM_dom"/>
</dbReference>
<dbReference type="RefSeq" id="WP_044439448.1">
    <property type="nucleotide sequence ID" value="NZ_FUYG01000006.1"/>
</dbReference>
<dbReference type="EMBL" id="FUYG01000006">
    <property type="protein sequence ID" value="SKA97803.1"/>
    <property type="molecule type" value="Genomic_DNA"/>
</dbReference>
<dbReference type="Proteomes" id="UP000189735">
    <property type="component" value="Unassembled WGS sequence"/>
</dbReference>
<dbReference type="GO" id="GO:0004497">
    <property type="term" value="F:monooxygenase activity"/>
    <property type="evidence" value="ECO:0007669"/>
    <property type="project" value="UniProtKB-KW"/>
</dbReference>
<evidence type="ECO:0000259" key="1">
    <source>
        <dbReference type="PROSITE" id="PS51725"/>
    </source>
</evidence>
<proteinExistence type="predicted"/>
<evidence type="ECO:0000313" key="2">
    <source>
        <dbReference type="EMBL" id="KJC64792.1"/>
    </source>
</evidence>
<dbReference type="InterPro" id="IPR011008">
    <property type="entry name" value="Dimeric_a/b-barrel"/>
</dbReference>
<evidence type="ECO:0000313" key="5">
    <source>
        <dbReference type="Proteomes" id="UP000189735"/>
    </source>
</evidence>
<reference evidence="2 4" key="1">
    <citation type="journal article" date="2001" name="Int. J. Syst. Evol. Microbiol.">
        <title>Agreia bicolorata gen. nov., sp. nov., to accommodate actinobacteria isolated from narrow reed grass infected by the nematode Heteroanguina graminophila.</title>
        <authorList>
            <person name="Evtushenko L.I."/>
            <person name="Dorofeeva L.V."/>
            <person name="Dobrovolskaya T.G."/>
            <person name="Streshinskaya G.M."/>
            <person name="Subbotin S.A."/>
            <person name="Tiedje J.M."/>
        </authorList>
    </citation>
    <scope>NUCLEOTIDE SEQUENCE [LARGE SCALE GENOMIC DNA]</scope>
    <source>
        <strain evidence="2 4">VKM Ac-1804</strain>
    </source>
</reference>
<dbReference type="EMBL" id="JYFC01000002">
    <property type="protein sequence ID" value="KJC64792.1"/>
    <property type="molecule type" value="Genomic_DNA"/>
</dbReference>
<evidence type="ECO:0000313" key="3">
    <source>
        <dbReference type="EMBL" id="SKA97803.1"/>
    </source>
</evidence>
<dbReference type="SUPFAM" id="SSF54909">
    <property type="entry name" value="Dimeric alpha+beta barrel"/>
    <property type="match status" value="1"/>
</dbReference>
<evidence type="ECO:0000313" key="4">
    <source>
        <dbReference type="Proteomes" id="UP000032503"/>
    </source>
</evidence>
<dbReference type="Gene3D" id="3.30.70.100">
    <property type="match status" value="1"/>
</dbReference>
<keyword evidence="3" id="KW-0560">Oxidoreductase</keyword>
<dbReference type="Proteomes" id="UP000032503">
    <property type="component" value="Unassembled WGS sequence"/>
</dbReference>
<gene>
    <name evidence="3" type="ORF">SAMN06295879_2449</name>
    <name evidence="2" type="ORF">TZ00_03665</name>
</gene>
<keyword evidence="3" id="KW-0503">Monooxygenase</keyword>
<reference evidence="3" key="4">
    <citation type="submission" date="2017-02" db="EMBL/GenBank/DDBJ databases">
        <authorList>
            <person name="Peterson S.W."/>
        </authorList>
    </citation>
    <scope>NUCLEOTIDE SEQUENCE [LARGE SCALE GENOMIC DNA]</scope>
    <source>
        <strain evidence="3">VKM Ac-2052</strain>
    </source>
</reference>
<dbReference type="PROSITE" id="PS51725">
    <property type="entry name" value="ABM"/>
    <property type="match status" value="1"/>
</dbReference>
<sequence length="105" mass="11020">MSEAVVVTVTFRPVAGARDELVKALSAGIAEVHTETGCELYAIHDAPDGTIIMLEKWSSAEDLDAHSKGDIVARMNATLVGLLESAPEITLLSPIPAGSSYQGKL</sequence>
<organism evidence="3 5">
    <name type="scientific">Agreia bicolorata</name>
    <dbReference type="NCBI Taxonomy" id="110935"/>
    <lineage>
        <taxon>Bacteria</taxon>
        <taxon>Bacillati</taxon>
        <taxon>Actinomycetota</taxon>
        <taxon>Actinomycetes</taxon>
        <taxon>Micrococcales</taxon>
        <taxon>Microbacteriaceae</taxon>
        <taxon>Agreia</taxon>
    </lineage>
</organism>
<feature type="domain" description="ABM" evidence="1">
    <location>
        <begin position="5"/>
        <end position="91"/>
    </location>
</feature>
<reference evidence="2" key="2">
    <citation type="submission" date="2015-02" db="EMBL/GenBank/DDBJ databases">
        <authorList>
            <person name="Vasilyev I.Y."/>
            <person name="Siniagina M.N."/>
            <person name="Malanin S.Y."/>
            <person name="Boulygina E.A."/>
            <person name="Grygoryeva T.V."/>
            <person name="Yarullina D.R."/>
            <person name="Ilinskaya O.N."/>
        </authorList>
    </citation>
    <scope>NUCLEOTIDE SEQUENCE</scope>
    <source>
        <strain evidence="2">VKM Ac-1804</strain>
    </source>
</reference>
<reference evidence="5" key="3">
    <citation type="submission" date="2017-02" db="EMBL/GenBank/DDBJ databases">
        <authorList>
            <person name="Varghese N."/>
            <person name="Submissions S."/>
        </authorList>
    </citation>
    <scope>NUCLEOTIDE SEQUENCE [LARGE SCALE GENOMIC DNA]</scope>
    <source>
        <strain evidence="5">VKM Ac-2052</strain>
    </source>
</reference>
<dbReference type="AlphaFoldDB" id="A0A1T4Y803"/>
<dbReference type="Pfam" id="PF03992">
    <property type="entry name" value="ABM"/>
    <property type="match status" value="1"/>
</dbReference>